<dbReference type="PANTHER" id="PTHR42109:SF2">
    <property type="entry name" value="INTEGRAL MEMBRANE PROTEIN"/>
    <property type="match status" value="1"/>
</dbReference>
<dbReference type="AlphaFoldDB" id="A0A369KD52"/>
<reference evidence="3" key="1">
    <citation type="submission" date="2018-04" db="EMBL/GenBank/DDBJ databases">
        <title>Whole genome sequencing of Hypsizygus marmoreus.</title>
        <authorList>
            <person name="Choi I.-G."/>
            <person name="Min B."/>
            <person name="Kim J.-G."/>
            <person name="Kim S."/>
            <person name="Oh Y.-L."/>
            <person name="Kong W.-S."/>
            <person name="Park H."/>
            <person name="Jeong J."/>
            <person name="Song E.-S."/>
        </authorList>
    </citation>
    <scope>NUCLEOTIDE SEQUENCE [LARGE SCALE GENOMIC DNA]</scope>
    <source>
        <strain evidence="3">51987-8</strain>
    </source>
</reference>
<gene>
    <name evidence="3" type="ORF">Hypma_015150</name>
</gene>
<dbReference type="InterPro" id="IPR056119">
    <property type="entry name" value="DUF7702"/>
</dbReference>
<keyword evidence="1" id="KW-0812">Transmembrane</keyword>
<protein>
    <recommendedName>
        <fullName evidence="2">DUF7702 domain-containing protein</fullName>
    </recommendedName>
</protein>
<dbReference type="Proteomes" id="UP000076154">
    <property type="component" value="Unassembled WGS sequence"/>
</dbReference>
<accession>A0A369KD52</accession>
<feature type="transmembrane region" description="Helical" evidence="1">
    <location>
        <begin position="72"/>
        <end position="97"/>
    </location>
</feature>
<evidence type="ECO:0000313" key="3">
    <source>
        <dbReference type="EMBL" id="RDB29693.1"/>
    </source>
</evidence>
<evidence type="ECO:0000313" key="4">
    <source>
        <dbReference type="Proteomes" id="UP000076154"/>
    </source>
</evidence>
<dbReference type="EMBL" id="LUEZ02000010">
    <property type="protein sequence ID" value="RDB29693.1"/>
    <property type="molecule type" value="Genomic_DNA"/>
</dbReference>
<dbReference type="Pfam" id="PF24800">
    <property type="entry name" value="DUF7702"/>
    <property type="match status" value="1"/>
</dbReference>
<feature type="transmembrane region" description="Helical" evidence="1">
    <location>
        <begin position="231"/>
        <end position="252"/>
    </location>
</feature>
<sequence length="261" mass="28332">MPTLDTLGKIAAAQIGFYVPIAVCTIILVFRYAFRRDAGWLFLYIFSLTRIAGGAVTLAAELIEPPKIDLFIAAYVLQAAGLAPLLLASIGFIGLAGQSSYSEVSRVSIILRLYGLLVITGLALSIAGGLLGTHVSPTQGNVGLTLRRASAGIFAGVYVFLFMTHLGCWTYHFQMRSYRRKLLAGLTIALPFLGVRVAYAVLSAWSSSDLFGERPSSNPVLARFNPVTGSWIAYLVMSLVMEFIVSVLYLLFSTVLSRRYS</sequence>
<dbReference type="PANTHER" id="PTHR42109">
    <property type="entry name" value="UNPLACED GENOMIC SCAFFOLD UM_SCAF_CONTIG_1.265, WHOLE GENOME SHOTGUN SEQUENCE"/>
    <property type="match status" value="1"/>
</dbReference>
<feature type="transmembrane region" description="Helical" evidence="1">
    <location>
        <begin position="41"/>
        <end position="60"/>
    </location>
</feature>
<feature type="domain" description="DUF7702" evidence="2">
    <location>
        <begin position="5"/>
        <end position="256"/>
    </location>
</feature>
<proteinExistence type="predicted"/>
<name>A0A369KD52_HYPMA</name>
<feature type="transmembrane region" description="Helical" evidence="1">
    <location>
        <begin position="109"/>
        <end position="131"/>
    </location>
</feature>
<feature type="transmembrane region" description="Helical" evidence="1">
    <location>
        <begin position="183"/>
        <end position="205"/>
    </location>
</feature>
<dbReference type="OrthoDB" id="2560628at2759"/>
<keyword evidence="1" id="KW-0472">Membrane</keyword>
<evidence type="ECO:0000256" key="1">
    <source>
        <dbReference type="SAM" id="Phobius"/>
    </source>
</evidence>
<dbReference type="STRING" id="39966.A0A369KD52"/>
<organism evidence="3 4">
    <name type="scientific">Hypsizygus marmoreus</name>
    <name type="common">White beech mushroom</name>
    <name type="synonym">Agaricus marmoreus</name>
    <dbReference type="NCBI Taxonomy" id="39966"/>
    <lineage>
        <taxon>Eukaryota</taxon>
        <taxon>Fungi</taxon>
        <taxon>Dikarya</taxon>
        <taxon>Basidiomycota</taxon>
        <taxon>Agaricomycotina</taxon>
        <taxon>Agaricomycetes</taxon>
        <taxon>Agaricomycetidae</taxon>
        <taxon>Agaricales</taxon>
        <taxon>Tricholomatineae</taxon>
        <taxon>Lyophyllaceae</taxon>
        <taxon>Hypsizygus</taxon>
    </lineage>
</organism>
<feature type="transmembrane region" description="Helical" evidence="1">
    <location>
        <begin position="15"/>
        <end position="34"/>
    </location>
</feature>
<keyword evidence="1" id="KW-1133">Transmembrane helix</keyword>
<comment type="caution">
    <text evidence="3">The sequence shown here is derived from an EMBL/GenBank/DDBJ whole genome shotgun (WGS) entry which is preliminary data.</text>
</comment>
<keyword evidence="4" id="KW-1185">Reference proteome</keyword>
<dbReference type="InParanoid" id="A0A369KD52"/>
<feature type="transmembrane region" description="Helical" evidence="1">
    <location>
        <begin position="151"/>
        <end position="171"/>
    </location>
</feature>
<evidence type="ECO:0000259" key="2">
    <source>
        <dbReference type="Pfam" id="PF24800"/>
    </source>
</evidence>